<evidence type="ECO:0000313" key="3">
    <source>
        <dbReference type="Proteomes" id="UP000198928"/>
    </source>
</evidence>
<dbReference type="AlphaFoldDB" id="A0A1I4D0L8"/>
<evidence type="ECO:0000256" key="1">
    <source>
        <dbReference type="SAM" id="MobiDB-lite"/>
    </source>
</evidence>
<dbReference type="EMBL" id="FOSG01000009">
    <property type="protein sequence ID" value="SFK86553.1"/>
    <property type="molecule type" value="Genomic_DNA"/>
</dbReference>
<gene>
    <name evidence="2" type="ORF">SAMN05192584_109210</name>
</gene>
<feature type="region of interest" description="Disordered" evidence="1">
    <location>
        <begin position="238"/>
        <end position="259"/>
    </location>
</feature>
<feature type="compositionally biased region" description="Low complexity" evidence="1">
    <location>
        <begin position="11"/>
        <end position="32"/>
    </location>
</feature>
<sequence>MQRAMFEREAGPGTPDDAPAGPAADAAARGRTVPSARGGERGRGAPFHAVPRPGPGRDGGLVEHLEHLERLEHLGAPAVRLAWAAAVLDTEAAPSLAADVAALGPGEAAEARARLAAARVLTGGGEGRPLRFSHPLTATAVHRSIPPALRVALHGQAAAVVAGAGYGPTAAARHLLEVHPEGDPAVVATLREAAAEYLSAGAPEAARRCLERALREPPGPRERAAVLHELGRSALPARSAAATAAGRPWAAPVRALGRR</sequence>
<organism evidence="2 3">
    <name type="scientific">Streptomyces pini</name>
    <dbReference type="NCBI Taxonomy" id="1520580"/>
    <lineage>
        <taxon>Bacteria</taxon>
        <taxon>Bacillati</taxon>
        <taxon>Actinomycetota</taxon>
        <taxon>Actinomycetes</taxon>
        <taxon>Kitasatosporales</taxon>
        <taxon>Streptomycetaceae</taxon>
        <taxon>Streptomyces</taxon>
    </lineage>
</organism>
<name>A0A1I4D0L8_9ACTN</name>
<reference evidence="3" key="1">
    <citation type="submission" date="2016-10" db="EMBL/GenBank/DDBJ databases">
        <authorList>
            <person name="Varghese N."/>
            <person name="Submissions S."/>
        </authorList>
    </citation>
    <scope>NUCLEOTIDE SEQUENCE [LARGE SCALE GENOMIC DNA]</scope>
    <source>
        <strain evidence="3">PL19</strain>
    </source>
</reference>
<dbReference type="Proteomes" id="UP000198928">
    <property type="component" value="Unassembled WGS sequence"/>
</dbReference>
<proteinExistence type="predicted"/>
<feature type="compositionally biased region" description="Low complexity" evidence="1">
    <location>
        <begin position="238"/>
        <end position="252"/>
    </location>
</feature>
<feature type="compositionally biased region" description="Basic and acidic residues" evidence="1">
    <location>
        <begin position="1"/>
        <end position="10"/>
    </location>
</feature>
<accession>A0A1I4D0L8</accession>
<protein>
    <submittedName>
        <fullName evidence="2">Uncharacterized protein</fullName>
    </submittedName>
</protein>
<evidence type="ECO:0000313" key="2">
    <source>
        <dbReference type="EMBL" id="SFK86553.1"/>
    </source>
</evidence>
<feature type="region of interest" description="Disordered" evidence="1">
    <location>
        <begin position="1"/>
        <end position="60"/>
    </location>
</feature>
<keyword evidence="3" id="KW-1185">Reference proteome</keyword>